<feature type="coiled-coil region" evidence="5">
    <location>
        <begin position="72"/>
        <end position="99"/>
    </location>
</feature>
<evidence type="ECO:0000313" key="8">
    <source>
        <dbReference type="EMBL" id="OGG21424.1"/>
    </source>
</evidence>
<feature type="transmembrane region" description="Helical" evidence="6">
    <location>
        <begin position="7"/>
        <end position="27"/>
    </location>
</feature>
<keyword evidence="5" id="KW-0175">Coiled coil</keyword>
<keyword evidence="3" id="KW-0133">Cell shape</keyword>
<dbReference type="STRING" id="1798384.A3D03_02860"/>
<evidence type="ECO:0000256" key="2">
    <source>
        <dbReference type="ARBA" id="ARBA00013855"/>
    </source>
</evidence>
<dbReference type="PANTHER" id="PTHR34138:SF1">
    <property type="entry name" value="CELL SHAPE-DETERMINING PROTEIN MREC"/>
    <property type="match status" value="1"/>
</dbReference>
<dbReference type="AlphaFoldDB" id="A0A1F6A9Z4"/>
<evidence type="ECO:0000259" key="7">
    <source>
        <dbReference type="Pfam" id="PF04085"/>
    </source>
</evidence>
<dbReference type="InterPro" id="IPR042177">
    <property type="entry name" value="Cell/Rod_1"/>
</dbReference>
<comment type="caution">
    <text evidence="8">The sequence shown here is derived from an EMBL/GenBank/DDBJ whole genome shotgun (WGS) entry which is preliminary data.</text>
</comment>
<evidence type="ECO:0000256" key="1">
    <source>
        <dbReference type="ARBA" id="ARBA00009369"/>
    </source>
</evidence>
<dbReference type="Gene3D" id="2.40.10.350">
    <property type="entry name" value="Rod shape-determining protein MreC, domain 2"/>
    <property type="match status" value="1"/>
</dbReference>
<name>A0A1F6A9Z4_9BACT</name>
<dbReference type="PIRSF" id="PIRSF038471">
    <property type="entry name" value="MreC"/>
    <property type="match status" value="1"/>
</dbReference>
<evidence type="ECO:0000256" key="4">
    <source>
        <dbReference type="ARBA" id="ARBA00032089"/>
    </source>
</evidence>
<accession>A0A1F6A9Z4</accession>
<dbReference type="InterPro" id="IPR007221">
    <property type="entry name" value="MreC"/>
</dbReference>
<proteinExistence type="inferred from homology"/>
<keyword evidence="6" id="KW-1133">Transmembrane helix</keyword>
<dbReference type="Pfam" id="PF04085">
    <property type="entry name" value="MreC"/>
    <property type="match status" value="1"/>
</dbReference>
<organism evidence="8 9">
    <name type="scientific">Candidatus Gottesmanbacteria bacterium RIFCSPHIGHO2_02_FULL_40_13</name>
    <dbReference type="NCBI Taxonomy" id="1798384"/>
    <lineage>
        <taxon>Bacteria</taxon>
        <taxon>Candidatus Gottesmaniibacteriota</taxon>
    </lineage>
</organism>
<evidence type="ECO:0000313" key="9">
    <source>
        <dbReference type="Proteomes" id="UP000177092"/>
    </source>
</evidence>
<protein>
    <recommendedName>
        <fullName evidence="2">Cell shape-determining protein MreC</fullName>
    </recommendedName>
    <alternativeName>
        <fullName evidence="4">Cell shape protein MreC</fullName>
    </alternativeName>
</protein>
<feature type="domain" description="Rod shape-determining protein MreC beta-barrel core" evidence="7">
    <location>
        <begin position="119"/>
        <end position="253"/>
    </location>
</feature>
<evidence type="ECO:0000256" key="5">
    <source>
        <dbReference type="SAM" id="Coils"/>
    </source>
</evidence>
<dbReference type="PANTHER" id="PTHR34138">
    <property type="entry name" value="CELL SHAPE-DETERMINING PROTEIN MREC"/>
    <property type="match status" value="1"/>
</dbReference>
<dbReference type="InterPro" id="IPR042175">
    <property type="entry name" value="Cell/Rod_MreC_2"/>
</dbReference>
<keyword evidence="6" id="KW-0472">Membrane</keyword>
<keyword evidence="6" id="KW-0812">Transmembrane</keyword>
<sequence>MVKTDKYTSLLIILSILLLFLDFFHLLNVVKNPLESVIIPVKQEVYNAKMALSNFTAILWQYSKFNSLAQNEQRLIKENNDLSLQIQLLQEENNSVRKQLDAPLPADFHYIPALVVGISRYMEISVGENAGVKPGMTVVDGANLIGKVVSVTLLRSRVMLLNDPDMSLPAKTSRGVVGRVTGQSSQTIIFERVLQKDSLFLNDQVVTTGEENLPPNLILGKIVHITVNDTDPYKRAKIEPVINLQNLKTVFVISTL</sequence>
<dbReference type="GO" id="GO:0008360">
    <property type="term" value="P:regulation of cell shape"/>
    <property type="evidence" value="ECO:0007669"/>
    <property type="project" value="UniProtKB-KW"/>
</dbReference>
<dbReference type="EMBL" id="MFJN01000022">
    <property type="protein sequence ID" value="OGG21424.1"/>
    <property type="molecule type" value="Genomic_DNA"/>
</dbReference>
<dbReference type="GO" id="GO:0005886">
    <property type="term" value="C:plasma membrane"/>
    <property type="evidence" value="ECO:0007669"/>
    <property type="project" value="TreeGrafter"/>
</dbReference>
<dbReference type="InterPro" id="IPR055342">
    <property type="entry name" value="MreC_beta-barrel_core"/>
</dbReference>
<dbReference type="Proteomes" id="UP000177092">
    <property type="component" value="Unassembled WGS sequence"/>
</dbReference>
<dbReference type="Gene3D" id="2.40.10.340">
    <property type="entry name" value="Rod shape-determining protein MreC, domain 1"/>
    <property type="match status" value="1"/>
</dbReference>
<evidence type="ECO:0000256" key="6">
    <source>
        <dbReference type="SAM" id="Phobius"/>
    </source>
</evidence>
<evidence type="ECO:0000256" key="3">
    <source>
        <dbReference type="ARBA" id="ARBA00022960"/>
    </source>
</evidence>
<comment type="similarity">
    <text evidence="1">Belongs to the MreC family.</text>
</comment>
<gene>
    <name evidence="8" type="ORF">A3D03_02860</name>
</gene>
<reference evidence="8 9" key="1">
    <citation type="journal article" date="2016" name="Nat. Commun.">
        <title>Thousands of microbial genomes shed light on interconnected biogeochemical processes in an aquifer system.</title>
        <authorList>
            <person name="Anantharaman K."/>
            <person name="Brown C.T."/>
            <person name="Hug L.A."/>
            <person name="Sharon I."/>
            <person name="Castelle C.J."/>
            <person name="Probst A.J."/>
            <person name="Thomas B.C."/>
            <person name="Singh A."/>
            <person name="Wilkins M.J."/>
            <person name="Karaoz U."/>
            <person name="Brodie E.L."/>
            <person name="Williams K.H."/>
            <person name="Hubbard S.S."/>
            <person name="Banfield J.F."/>
        </authorList>
    </citation>
    <scope>NUCLEOTIDE SEQUENCE [LARGE SCALE GENOMIC DNA]</scope>
</reference>